<dbReference type="SUPFAM" id="SSF161065">
    <property type="entry name" value="ATP synthase D chain-like"/>
    <property type="match status" value="1"/>
</dbReference>
<evidence type="ECO:0000256" key="3">
    <source>
        <dbReference type="ARBA" id="ARBA00022448"/>
    </source>
</evidence>
<comment type="similarity">
    <text evidence="2 10">Belongs to the ATPase d subunit family.</text>
</comment>
<keyword evidence="4" id="KW-0138">CF(0)</keyword>
<name>A0AAJ7J4T2_9HYME</name>
<keyword evidence="9 10" id="KW-0472">Membrane</keyword>
<protein>
    <recommendedName>
        <fullName evidence="10">ATP synthase subunit d, mitochondrial</fullName>
    </recommendedName>
</protein>
<dbReference type="Pfam" id="PF05873">
    <property type="entry name" value="Mt_ATP-synt_D"/>
    <property type="match status" value="1"/>
</dbReference>
<dbReference type="RefSeq" id="XP_017884882.1">
    <property type="nucleotide sequence ID" value="XM_018029393.2"/>
</dbReference>
<comment type="subcellular location">
    <subcellularLocation>
        <location evidence="1 10">Mitochondrion inner membrane</location>
    </subcellularLocation>
</comment>
<evidence type="ECO:0000256" key="2">
    <source>
        <dbReference type="ARBA" id="ARBA00006842"/>
    </source>
</evidence>
<dbReference type="InterPro" id="IPR036228">
    <property type="entry name" value="ATP_synth_F0_dsu_sf_mt"/>
</dbReference>
<evidence type="ECO:0000313" key="11">
    <source>
        <dbReference type="Proteomes" id="UP000694925"/>
    </source>
</evidence>
<dbReference type="KEGG" id="ccal:108627851"/>
<proteinExistence type="inferred from homology"/>
<evidence type="ECO:0000256" key="5">
    <source>
        <dbReference type="ARBA" id="ARBA00022781"/>
    </source>
</evidence>
<dbReference type="AlphaFoldDB" id="A0AAJ7J4T2"/>
<dbReference type="Gene3D" id="6.10.280.70">
    <property type="match status" value="1"/>
</dbReference>
<dbReference type="GO" id="GO:0005743">
    <property type="term" value="C:mitochondrial inner membrane"/>
    <property type="evidence" value="ECO:0007669"/>
    <property type="project" value="UniProtKB-SubCell"/>
</dbReference>
<evidence type="ECO:0000256" key="1">
    <source>
        <dbReference type="ARBA" id="ARBA00004273"/>
    </source>
</evidence>
<evidence type="ECO:0000256" key="8">
    <source>
        <dbReference type="ARBA" id="ARBA00023128"/>
    </source>
</evidence>
<dbReference type="GO" id="GO:0015986">
    <property type="term" value="P:proton motive force-driven ATP synthesis"/>
    <property type="evidence" value="ECO:0007669"/>
    <property type="project" value="UniProtKB-UniRule"/>
</dbReference>
<dbReference type="Proteomes" id="UP000694925">
    <property type="component" value="Unplaced"/>
</dbReference>
<accession>A0AAJ7J4T2</accession>
<dbReference type="PIRSF" id="PIRSF005514">
    <property type="entry name" value="ATPase_F0_D_mt"/>
    <property type="match status" value="1"/>
</dbReference>
<evidence type="ECO:0000256" key="10">
    <source>
        <dbReference type="PIRNR" id="PIRNR005514"/>
    </source>
</evidence>
<organism evidence="11 12">
    <name type="scientific">Ceratina calcarata</name>
    <dbReference type="NCBI Taxonomy" id="156304"/>
    <lineage>
        <taxon>Eukaryota</taxon>
        <taxon>Metazoa</taxon>
        <taxon>Ecdysozoa</taxon>
        <taxon>Arthropoda</taxon>
        <taxon>Hexapoda</taxon>
        <taxon>Insecta</taxon>
        <taxon>Pterygota</taxon>
        <taxon>Neoptera</taxon>
        <taxon>Endopterygota</taxon>
        <taxon>Hymenoptera</taxon>
        <taxon>Apocrita</taxon>
        <taxon>Aculeata</taxon>
        <taxon>Apoidea</taxon>
        <taxon>Anthophila</taxon>
        <taxon>Apidae</taxon>
        <taxon>Ceratina</taxon>
        <taxon>Zadontomerus</taxon>
    </lineage>
</organism>
<evidence type="ECO:0000256" key="7">
    <source>
        <dbReference type="ARBA" id="ARBA00023065"/>
    </source>
</evidence>
<comment type="function">
    <text evidence="10">Mitochondrial membrane ATP synthase (F(1)F(0) ATP synthase or Complex V) produces ATP from ADP in the presence of a proton gradient across the membrane which is generated by electron transport complexes of the respiratory chain. F-type ATPases consist of two structural domains, F(1) - containing the extramembraneous catalytic core, and F(0) - containing the membrane proton channel, linked together by a central stalk and a peripheral stalk. During catalysis, ATP synthesis in the catalytic domain of F(1) is coupled via a rotary mechanism of the central stalk subunits to proton translocation.</text>
</comment>
<dbReference type="PANTHER" id="PTHR12700">
    <property type="entry name" value="ATP SYNTHASE SUBUNIT D, MITOCHONDRIAL"/>
    <property type="match status" value="1"/>
</dbReference>
<keyword evidence="7 10" id="KW-0406">Ion transport</keyword>
<evidence type="ECO:0000313" key="12">
    <source>
        <dbReference type="RefSeq" id="XP_017884882.1"/>
    </source>
</evidence>
<keyword evidence="6 10" id="KW-0999">Mitochondrion inner membrane</keyword>
<reference evidence="12" key="1">
    <citation type="submission" date="2025-08" db="UniProtKB">
        <authorList>
            <consortium name="RefSeq"/>
        </authorList>
    </citation>
    <scope>IDENTIFICATION</scope>
    <source>
        <tissue evidence="12">Whole body</tissue>
    </source>
</reference>
<evidence type="ECO:0000256" key="4">
    <source>
        <dbReference type="ARBA" id="ARBA00022547"/>
    </source>
</evidence>
<dbReference type="GeneID" id="108627851"/>
<sequence length="171" mass="19557">MSRRALTAINWAALAERIPETEKAALAAFKSKSDKYLQRMNANPEAMPKIDWEYYRKSVITPGLVDKFQKEFESLQIPYPADKYTAAIDAEKNDLAKKIESFKQELDGSTVEIQKILDSINAMIPYAEMTMDDYCEAVPDGFMRTDIVTTWPHTEETQEDLNAPLTRTDDH</sequence>
<keyword evidence="11" id="KW-1185">Reference proteome</keyword>
<dbReference type="GO" id="GO:0015078">
    <property type="term" value="F:proton transmembrane transporter activity"/>
    <property type="evidence" value="ECO:0007669"/>
    <property type="project" value="InterPro"/>
</dbReference>
<keyword evidence="3 10" id="KW-0813">Transport</keyword>
<gene>
    <name evidence="12" type="primary">LOC108627851</name>
</gene>
<evidence type="ECO:0000256" key="9">
    <source>
        <dbReference type="ARBA" id="ARBA00023136"/>
    </source>
</evidence>
<dbReference type="InterPro" id="IPR008689">
    <property type="entry name" value="ATP_synth_F0_dsu_mt"/>
</dbReference>
<keyword evidence="5 10" id="KW-0375">Hydrogen ion transport</keyword>
<dbReference type="GO" id="GO:0045259">
    <property type="term" value="C:proton-transporting ATP synthase complex"/>
    <property type="evidence" value="ECO:0007669"/>
    <property type="project" value="UniProtKB-KW"/>
</dbReference>
<keyword evidence="8 10" id="KW-0496">Mitochondrion</keyword>
<evidence type="ECO:0000256" key="6">
    <source>
        <dbReference type="ARBA" id="ARBA00022792"/>
    </source>
</evidence>